<name>A0A9D7I7X1_9RHOO</name>
<proteinExistence type="predicted"/>
<dbReference type="EMBL" id="JADJNC010000007">
    <property type="protein sequence ID" value="MBK7422523.1"/>
    <property type="molecule type" value="Genomic_DNA"/>
</dbReference>
<comment type="caution">
    <text evidence="1">The sequence shown here is derived from an EMBL/GenBank/DDBJ whole genome shotgun (WGS) entry which is preliminary data.</text>
</comment>
<evidence type="ECO:0000313" key="1">
    <source>
        <dbReference type="EMBL" id="MBK7422523.1"/>
    </source>
</evidence>
<reference evidence="1" key="1">
    <citation type="submission" date="2020-10" db="EMBL/GenBank/DDBJ databases">
        <title>Connecting structure to function with the recovery of over 1000 high-quality activated sludge metagenome-assembled genomes encoding full-length rRNA genes using long-read sequencing.</title>
        <authorList>
            <person name="Singleton C.M."/>
            <person name="Petriglieri F."/>
            <person name="Kristensen J.M."/>
            <person name="Kirkegaard R.H."/>
            <person name="Michaelsen T.Y."/>
            <person name="Andersen M.H."/>
            <person name="Karst S.M."/>
            <person name="Dueholm M.S."/>
            <person name="Nielsen P.H."/>
            <person name="Albertsen M."/>
        </authorList>
    </citation>
    <scope>NUCLEOTIDE SEQUENCE</scope>
    <source>
        <strain evidence="1">EsbW_18-Q3-R4-48_MAXAC.044</strain>
    </source>
</reference>
<gene>
    <name evidence="1" type="ORF">IPJ48_05170</name>
</gene>
<protein>
    <submittedName>
        <fullName evidence="1">Uncharacterized protein</fullName>
    </submittedName>
</protein>
<dbReference type="AlphaFoldDB" id="A0A9D7I7X1"/>
<accession>A0A9D7I7X1</accession>
<dbReference type="Proteomes" id="UP000886602">
    <property type="component" value="Unassembled WGS sequence"/>
</dbReference>
<organism evidence="1 2">
    <name type="scientific">Candidatus Propionivibrio dominans</name>
    <dbReference type="NCBI Taxonomy" id="2954373"/>
    <lineage>
        <taxon>Bacteria</taxon>
        <taxon>Pseudomonadati</taxon>
        <taxon>Pseudomonadota</taxon>
        <taxon>Betaproteobacteria</taxon>
        <taxon>Rhodocyclales</taxon>
        <taxon>Rhodocyclaceae</taxon>
        <taxon>Propionivibrio</taxon>
    </lineage>
</organism>
<evidence type="ECO:0000313" key="2">
    <source>
        <dbReference type="Proteomes" id="UP000886602"/>
    </source>
</evidence>
<sequence>MISQVPELPFELLPHPAWSLFKDLSAQKDQIETAANYEPRNEELEYLVAYLAKNQALVDSLGSLETNSDIFDMFKPEFALLASNTQVNYRLARQVLEIGVGLVEVDWESFEDRFFLPNQCRLHSMKHIV</sequence>